<dbReference type="InterPro" id="IPR029063">
    <property type="entry name" value="SAM-dependent_MTases_sf"/>
</dbReference>
<organism evidence="1 2">
    <name type="scientific">Durusdinium trenchii</name>
    <dbReference type="NCBI Taxonomy" id="1381693"/>
    <lineage>
        <taxon>Eukaryota</taxon>
        <taxon>Sar</taxon>
        <taxon>Alveolata</taxon>
        <taxon>Dinophyceae</taxon>
        <taxon>Suessiales</taxon>
        <taxon>Symbiodiniaceae</taxon>
        <taxon>Durusdinium</taxon>
    </lineage>
</organism>
<gene>
    <name evidence="1" type="ORF">SCF082_LOCUS21238</name>
</gene>
<dbReference type="Proteomes" id="UP001642464">
    <property type="component" value="Unassembled WGS sequence"/>
</dbReference>
<evidence type="ECO:0000313" key="1">
    <source>
        <dbReference type="EMBL" id="CAK9035320.1"/>
    </source>
</evidence>
<dbReference type="Gene3D" id="3.40.50.150">
    <property type="entry name" value="Vaccinia Virus protein VP39"/>
    <property type="match status" value="1"/>
</dbReference>
<evidence type="ECO:0000313" key="2">
    <source>
        <dbReference type="Proteomes" id="UP001642464"/>
    </source>
</evidence>
<name>A0ABP0L839_9DINO</name>
<sequence length="329" mass="37411">MHCWVDNIHHSFKVEIDKGCQKLITSQHPESCVFGDILELVSNPPDEDEWTPTKLNLVKKAWCVQHHKECKLPVGPAENDCALLGAPCILFSLYGKHEGFSNKILKRCHDVGARFQQRTLVSVHENVPNYEEVPGWSSGTFPSSRAATARVELRLNKLFSFASHGEEDTKEGALRECYRQFRDSREFQAFLQKFWSLDKRDQDAMARLRKVESGAPDLRYGKRAEPRSSALAWTVDSFLQIAYDRIAETLPDKVIRRGRATKPPVAVDLDDDDRDSGFEEVGLDIDPDEMAEWLNNNQSISTGLLPKEIKAFSSYTRDLREPFSIADAK</sequence>
<dbReference type="EMBL" id="CAXAMM010015014">
    <property type="protein sequence ID" value="CAK9035320.1"/>
    <property type="molecule type" value="Genomic_DNA"/>
</dbReference>
<proteinExistence type="predicted"/>
<keyword evidence="2" id="KW-1185">Reference proteome</keyword>
<protein>
    <submittedName>
        <fullName evidence="1">Uncharacterized protein</fullName>
    </submittedName>
</protein>
<comment type="caution">
    <text evidence="1">The sequence shown here is derived from an EMBL/GenBank/DDBJ whole genome shotgun (WGS) entry which is preliminary data.</text>
</comment>
<accession>A0ABP0L839</accession>
<reference evidence="1 2" key="1">
    <citation type="submission" date="2024-02" db="EMBL/GenBank/DDBJ databases">
        <authorList>
            <person name="Chen Y."/>
            <person name="Shah S."/>
            <person name="Dougan E. K."/>
            <person name="Thang M."/>
            <person name="Chan C."/>
        </authorList>
    </citation>
    <scope>NUCLEOTIDE SEQUENCE [LARGE SCALE GENOMIC DNA]</scope>
</reference>